<keyword evidence="3" id="KW-0539">Nucleus</keyword>
<organism evidence="7 8">
    <name type="scientific">Perkinsus olseni</name>
    <name type="common">Perkinsus atlanticus</name>
    <dbReference type="NCBI Taxonomy" id="32597"/>
    <lineage>
        <taxon>Eukaryota</taxon>
        <taxon>Sar</taxon>
        <taxon>Alveolata</taxon>
        <taxon>Perkinsozoa</taxon>
        <taxon>Perkinsea</taxon>
        <taxon>Perkinsida</taxon>
        <taxon>Perkinsidae</taxon>
        <taxon>Perkinsus</taxon>
    </lineage>
</organism>
<comment type="similarity">
    <text evidence="2">Belongs to the UTP25 family.</text>
</comment>
<feature type="domain" description="UTP25 C-terminal" evidence="5">
    <location>
        <begin position="593"/>
        <end position="756"/>
    </location>
</feature>
<dbReference type="PANTHER" id="PTHR12933:SF0">
    <property type="entry name" value="U3 SMALL NUCLEOLAR RNA-ASSOCIATED PROTEIN 25 HOMOLOG"/>
    <property type="match status" value="1"/>
</dbReference>
<reference evidence="7 8" key="1">
    <citation type="submission" date="2020-04" db="EMBL/GenBank/DDBJ databases">
        <title>Perkinsus olseni comparative genomics.</title>
        <authorList>
            <person name="Bogema D.R."/>
        </authorList>
    </citation>
    <scope>NUCLEOTIDE SEQUENCE [LARGE SCALE GENOMIC DNA]</scope>
    <source>
        <strain evidence="7">ATCC PRA-205</strain>
    </source>
</reference>
<accession>A0A7J6S9C8</accession>
<dbReference type="InterPro" id="IPR053939">
    <property type="entry name" value="UTP25_C"/>
</dbReference>
<dbReference type="Proteomes" id="UP000574390">
    <property type="component" value="Unassembled WGS sequence"/>
</dbReference>
<evidence type="ECO:0000313" key="7">
    <source>
        <dbReference type="EMBL" id="KAF4729255.1"/>
    </source>
</evidence>
<proteinExistence type="inferred from homology"/>
<feature type="region of interest" description="Disordered" evidence="4">
    <location>
        <begin position="170"/>
        <end position="214"/>
    </location>
</feature>
<protein>
    <recommendedName>
        <fullName evidence="9">U3 small nucleolar RNA-associated protein 25</fullName>
    </recommendedName>
</protein>
<feature type="compositionally biased region" description="Basic residues" evidence="4">
    <location>
        <begin position="35"/>
        <end position="49"/>
    </location>
</feature>
<feature type="compositionally biased region" description="Acidic residues" evidence="4">
    <location>
        <begin position="170"/>
        <end position="183"/>
    </location>
</feature>
<dbReference type="AlphaFoldDB" id="A0A7J6S9C8"/>
<dbReference type="InterPro" id="IPR053940">
    <property type="entry name" value="UTP25_NTPase-like"/>
</dbReference>
<dbReference type="GO" id="GO:0034511">
    <property type="term" value="F:U3 snoRNA binding"/>
    <property type="evidence" value="ECO:0007669"/>
    <property type="project" value="InterPro"/>
</dbReference>
<evidence type="ECO:0000259" key="5">
    <source>
        <dbReference type="Pfam" id="PF06862"/>
    </source>
</evidence>
<evidence type="ECO:0000259" key="6">
    <source>
        <dbReference type="Pfam" id="PF22916"/>
    </source>
</evidence>
<evidence type="ECO:0000256" key="4">
    <source>
        <dbReference type="SAM" id="MobiDB-lite"/>
    </source>
</evidence>
<feature type="region of interest" description="Disordered" evidence="4">
    <location>
        <begin position="127"/>
        <end position="149"/>
    </location>
</feature>
<sequence>NLAQRTDRSERVLSKITSVALSRVGEAKSKERNYKTKAKNPLGKKRKRKLDAEDVMEKKQKKLDKKAKQEAKGALRSARMEAAAAAEAASRATHAAVREALTGKAEGPSEDIGDFDKLLMSLGVDADRLSSDEEESVVGEGEESPAEAAELEGAVELDDSDELPEDLPDEVEVEAEEDGDAPDETIVVSEEQEDGAGSEAGSDDEEEEESAETVGFSSYNLQEIPQLGAHNDVIAKVTDQLDRCKVHGTHRTVELLEKNEGFVDLLPKIQRSFKENGCGNEALSGKGRALASALSTYSDVVYGGMDFEAQRETRQVAMSHVMAHVVRARNTVWKNNEKLRKHALLGEKTEEFDSDPYRDQGFSRPRVLILCPFRNVAREYVQWLLKLAPNNQQTMNKKRFDDQFGTEEFSSKNEATDWRDGIFPEDDFADDDFRVGIQVGRRMVRLYAPFSASDIIIASPLGLRLITGAEGDAKREFDFLSSIEMVLLDRADVLSMQNWDHVLEILKVTNVQPSTLPEGTDISRLRPWIADGLARSFRQTVVLTDTYNPLMDSVIHDTWEDGKEGNWRGWIRMLPSTKLGTVAKCSVNLGIAKQLFMHVAVDDPSEASDKYLRFFEERYWKDIGAGLGRLAICVSSYFEYLRLRAFLKKNDASFVAIDEYSSNKSMGRARQFFLTQQKKVILMTERLLWYRKLRIKGIQHYLFYGVPERPEIYEDLLRDVRVPSQCYSTCLYSSCDGYALERLVGRERLPKLLTAPPGKVSAFSFFLCFRMAEQGTSLDGDAAVSAERTAEAGEDVSVDSPAQRRVLRRVIDVETDDPRRLPYRGRPRDKSYKPYYRSRDRRQYRQSKIAARKRSTSRLKDLREEVRAEKRKRAAQE</sequence>
<feature type="compositionally biased region" description="Basic residues" evidence="4">
    <location>
        <begin position="844"/>
        <end position="857"/>
    </location>
</feature>
<dbReference type="GO" id="GO:0032040">
    <property type="term" value="C:small-subunit processome"/>
    <property type="evidence" value="ECO:0007669"/>
    <property type="project" value="TreeGrafter"/>
</dbReference>
<dbReference type="Pfam" id="PF22916">
    <property type="entry name" value="UTP25_NTPase-like"/>
    <property type="match status" value="1"/>
</dbReference>
<dbReference type="GO" id="GO:0019843">
    <property type="term" value="F:rRNA binding"/>
    <property type="evidence" value="ECO:0007669"/>
    <property type="project" value="TreeGrafter"/>
</dbReference>
<evidence type="ECO:0000313" key="8">
    <source>
        <dbReference type="Proteomes" id="UP000574390"/>
    </source>
</evidence>
<gene>
    <name evidence="7" type="ORF">FOZ62_011937</name>
</gene>
<comment type="caution">
    <text evidence="7">The sequence shown here is derived from an EMBL/GenBank/DDBJ whole genome shotgun (WGS) entry which is preliminary data.</text>
</comment>
<evidence type="ECO:0008006" key="9">
    <source>
        <dbReference type="Google" id="ProtNLM"/>
    </source>
</evidence>
<dbReference type="GO" id="GO:0000462">
    <property type="term" value="P:maturation of SSU-rRNA from tricistronic rRNA transcript (SSU-rRNA, 5.8S rRNA, LSU-rRNA)"/>
    <property type="evidence" value="ECO:0007669"/>
    <property type="project" value="TreeGrafter"/>
</dbReference>
<dbReference type="PANTHER" id="PTHR12933">
    <property type="entry name" value="ORF PROTEIN-RELATED"/>
    <property type="match status" value="1"/>
</dbReference>
<feature type="compositionally biased region" description="Basic and acidic residues" evidence="4">
    <location>
        <begin position="818"/>
        <end position="843"/>
    </location>
</feature>
<evidence type="ECO:0000256" key="2">
    <source>
        <dbReference type="ARBA" id="ARBA00009223"/>
    </source>
</evidence>
<feature type="compositionally biased region" description="Low complexity" evidence="4">
    <location>
        <begin position="74"/>
        <end position="100"/>
    </location>
</feature>
<evidence type="ECO:0000256" key="1">
    <source>
        <dbReference type="ARBA" id="ARBA00004604"/>
    </source>
</evidence>
<feature type="compositionally biased region" description="Basic and acidic residues" evidence="4">
    <location>
        <begin position="858"/>
        <end position="877"/>
    </location>
</feature>
<comment type="subcellular location">
    <subcellularLocation>
        <location evidence="1">Nucleus</location>
        <location evidence="1">Nucleolus</location>
    </subcellularLocation>
</comment>
<feature type="region of interest" description="Disordered" evidence="4">
    <location>
        <begin position="818"/>
        <end position="877"/>
    </location>
</feature>
<feature type="non-terminal residue" evidence="7">
    <location>
        <position position="877"/>
    </location>
</feature>
<feature type="compositionally biased region" description="Acidic residues" evidence="4">
    <location>
        <begin position="132"/>
        <end position="149"/>
    </location>
</feature>
<name>A0A7J6S9C8_PEROL</name>
<dbReference type="EMBL" id="JABANM010016543">
    <property type="protein sequence ID" value="KAF4729255.1"/>
    <property type="molecule type" value="Genomic_DNA"/>
</dbReference>
<evidence type="ECO:0000256" key="3">
    <source>
        <dbReference type="ARBA" id="ARBA00023242"/>
    </source>
</evidence>
<dbReference type="InterPro" id="IPR010678">
    <property type="entry name" value="UTP25"/>
</dbReference>
<feature type="domain" description="UTP25 NTP hydrolase-like" evidence="6">
    <location>
        <begin position="297"/>
        <end position="557"/>
    </location>
</feature>
<feature type="compositionally biased region" description="Acidic residues" evidence="4">
    <location>
        <begin position="190"/>
        <end position="211"/>
    </location>
</feature>
<dbReference type="Pfam" id="PF06862">
    <property type="entry name" value="Utp25_C"/>
    <property type="match status" value="1"/>
</dbReference>
<feature type="region of interest" description="Disordered" evidence="4">
    <location>
        <begin position="25"/>
        <end position="113"/>
    </location>
</feature>
<feature type="compositionally biased region" description="Basic and acidic residues" evidence="4">
    <location>
        <begin position="25"/>
        <end position="34"/>
    </location>
</feature>